<sequence>MIETMWADLQTMQMTYQLIVQGERPWTALGDFLNYWHAYAADRRAELVHDPIQEPVEVTLELRRWAAFCAASVEFLCQTDALPCPQWIYDPTYILSEGWFTGLGATKSHIQERLKQEAPEPFIRRNIYCSPRAFANKYATAASVQRQTA</sequence>
<dbReference type="EMBL" id="BNJK01000002">
    <property type="protein sequence ID" value="GHP00089.1"/>
    <property type="molecule type" value="Genomic_DNA"/>
</dbReference>
<keyword evidence="2" id="KW-1185">Reference proteome</keyword>
<reference evidence="1" key="1">
    <citation type="submission" date="2020-10" db="EMBL/GenBank/DDBJ databases">
        <title>Taxonomic study of unclassified bacteria belonging to the class Ktedonobacteria.</title>
        <authorList>
            <person name="Yabe S."/>
            <person name="Wang C.M."/>
            <person name="Zheng Y."/>
            <person name="Sakai Y."/>
            <person name="Cavaletti L."/>
            <person name="Monciardini P."/>
            <person name="Donadio S."/>
        </authorList>
    </citation>
    <scope>NUCLEOTIDE SEQUENCE</scope>
    <source>
        <strain evidence="1">ID150040</strain>
    </source>
</reference>
<accession>A0A8J3N8V5</accession>
<name>A0A8J3N8V5_9CHLR</name>
<dbReference type="AlphaFoldDB" id="A0A8J3N8V5"/>
<dbReference type="Proteomes" id="UP000597444">
    <property type="component" value="Unassembled WGS sequence"/>
</dbReference>
<protein>
    <submittedName>
        <fullName evidence="1">Uncharacterized protein</fullName>
    </submittedName>
</protein>
<comment type="caution">
    <text evidence="1">The sequence shown here is derived from an EMBL/GenBank/DDBJ whole genome shotgun (WGS) entry which is preliminary data.</text>
</comment>
<proteinExistence type="predicted"/>
<organism evidence="1 2">
    <name type="scientific">Reticulibacter mediterranei</name>
    <dbReference type="NCBI Taxonomy" id="2778369"/>
    <lineage>
        <taxon>Bacteria</taxon>
        <taxon>Bacillati</taxon>
        <taxon>Chloroflexota</taxon>
        <taxon>Ktedonobacteria</taxon>
        <taxon>Ktedonobacterales</taxon>
        <taxon>Reticulibacteraceae</taxon>
        <taxon>Reticulibacter</taxon>
    </lineage>
</organism>
<evidence type="ECO:0000313" key="2">
    <source>
        <dbReference type="Proteomes" id="UP000597444"/>
    </source>
</evidence>
<evidence type="ECO:0000313" key="1">
    <source>
        <dbReference type="EMBL" id="GHP00089.1"/>
    </source>
</evidence>
<gene>
    <name evidence="1" type="ORF">KSF_101360</name>
</gene>
<dbReference type="RefSeq" id="WP_236065267.1">
    <property type="nucleotide sequence ID" value="NZ_BNJK01000002.1"/>
</dbReference>